<reference evidence="3" key="1">
    <citation type="submission" date="2016-06" db="EMBL/GenBank/DDBJ databases">
        <authorList>
            <person name="Petersen J."/>
            <person name="Sayavedra L."/>
        </authorList>
    </citation>
    <scope>NUCLEOTIDE SEQUENCE [LARGE SCALE GENOMIC DNA]</scope>
    <source>
        <strain evidence="3">BazSymB</strain>
    </source>
</reference>
<feature type="transmembrane region" description="Helical" evidence="1">
    <location>
        <begin position="6"/>
        <end position="25"/>
    </location>
</feature>
<dbReference type="AlphaFoldDB" id="A0A1H6LVY4"/>
<keyword evidence="1" id="KW-0472">Membrane</keyword>
<dbReference type="Proteomes" id="UP000198559">
    <property type="component" value="Unassembled WGS sequence"/>
</dbReference>
<dbReference type="EMBL" id="CVUD02000220">
    <property type="protein sequence ID" value="SEH89689.1"/>
    <property type="molecule type" value="Genomic_DNA"/>
</dbReference>
<gene>
    <name evidence="2" type="ORF">BAZSYMB_SCAFFOLD00039_18</name>
</gene>
<organism evidence="2 3">
    <name type="scientific">Bathymodiolus azoricus thioautotrophic gill symbiont</name>
    <dbReference type="NCBI Taxonomy" id="235205"/>
    <lineage>
        <taxon>Bacteria</taxon>
        <taxon>Pseudomonadati</taxon>
        <taxon>Pseudomonadota</taxon>
        <taxon>Gammaproteobacteria</taxon>
        <taxon>sulfur-oxidizing symbionts</taxon>
    </lineage>
</organism>
<evidence type="ECO:0000256" key="1">
    <source>
        <dbReference type="SAM" id="Phobius"/>
    </source>
</evidence>
<name>A0A1H6LVY4_9GAMM</name>
<dbReference type="STRING" id="235205.BAZSYMB_SCAFFOLD00039_18"/>
<evidence type="ECO:0000313" key="2">
    <source>
        <dbReference type="EMBL" id="SEH89689.1"/>
    </source>
</evidence>
<proteinExistence type="predicted"/>
<keyword evidence="1" id="KW-0812">Transmembrane</keyword>
<evidence type="ECO:0000313" key="3">
    <source>
        <dbReference type="Proteomes" id="UP000198559"/>
    </source>
</evidence>
<sequence length="42" mass="4885">MFIKASNKVILIKLIIFFILSIPVIELKKNDRITIYFCQVGT</sequence>
<protein>
    <submittedName>
        <fullName evidence="2">Uncharacterized protein</fullName>
    </submittedName>
</protein>
<keyword evidence="1" id="KW-1133">Transmembrane helix</keyword>
<accession>A0A1H6LVY4</accession>